<evidence type="ECO:0000313" key="2">
    <source>
        <dbReference type="Proteomes" id="UP000315423"/>
    </source>
</evidence>
<evidence type="ECO:0000313" key="1">
    <source>
        <dbReference type="EMBL" id="TKY91802.1"/>
    </source>
</evidence>
<comment type="caution">
    <text evidence="1">The sequence shown here is derived from an EMBL/GenBank/DDBJ whole genome shotgun (WGS) entry which is preliminary data.</text>
</comment>
<reference evidence="1" key="1">
    <citation type="submission" date="2018-09" db="EMBL/GenBank/DDBJ databases">
        <title>A genomic encyclopedia of anaerobic methanotrophic archaea.</title>
        <authorList>
            <person name="Skennerton C.T."/>
            <person name="Chadwick G.L."/>
            <person name="Laso-Perez R."/>
            <person name="Leu A.O."/>
            <person name="Speth D.R."/>
            <person name="Yu H."/>
            <person name="Morgan-Lang C."/>
            <person name="Hatzenpichler R."/>
            <person name="Goudeau D."/>
            <person name="Malmstrom R."/>
            <person name="Woyke T."/>
            <person name="Hallam S."/>
            <person name="Tyson G.W."/>
            <person name="Wegener G."/>
            <person name="Boetius A."/>
            <person name="Orphan V.J."/>
        </authorList>
    </citation>
    <scope>NUCLEOTIDE SEQUENCE</scope>
    <source>
        <strain evidence="1">CONS3730D10UFb2</strain>
    </source>
</reference>
<gene>
    <name evidence="1" type="ORF">C5S46_03945</name>
</gene>
<dbReference type="Proteomes" id="UP000315423">
    <property type="component" value="Unassembled WGS sequence"/>
</dbReference>
<protein>
    <submittedName>
        <fullName evidence="1">HEPN domain-containing protein</fullName>
    </submittedName>
</protein>
<organism evidence="1 2">
    <name type="scientific">Candidatus Methanomarinus sp</name>
    <dbReference type="NCBI Taxonomy" id="3386244"/>
    <lineage>
        <taxon>Archaea</taxon>
        <taxon>Methanobacteriati</taxon>
        <taxon>Methanobacteriota</taxon>
        <taxon>Stenosarchaea group</taxon>
        <taxon>Methanomicrobia</taxon>
        <taxon>Methanosarcinales</taxon>
        <taxon>ANME-2 cluster</taxon>
        <taxon>Candidatus Methanocomedenaceae</taxon>
        <taxon>Candidatus Methanomarinus</taxon>
    </lineage>
</organism>
<accession>A0AC61SB53</accession>
<sequence length="80" mass="9878">MARNISYRRTHDLRELIDLIRDHGIKFPELLMEIRTLSPFAVEFRYDYIPMEEELPFNRQKALEMVRQLRKWVEVEMQKP</sequence>
<proteinExistence type="predicted"/>
<dbReference type="EMBL" id="QYBA01000128">
    <property type="protein sequence ID" value="TKY91802.1"/>
    <property type="molecule type" value="Genomic_DNA"/>
</dbReference>
<name>A0AC61SB53_9EURY</name>